<accession>A0A8J7HKT3</accession>
<dbReference type="RefSeq" id="WP_196508587.1">
    <property type="nucleotide sequence ID" value="NZ_JAECZB010000080.1"/>
</dbReference>
<dbReference type="InterPro" id="IPR036291">
    <property type="entry name" value="NAD(P)-bd_dom_sf"/>
</dbReference>
<dbReference type="PANTHER" id="PTHR43669">
    <property type="entry name" value="5-KETO-D-GLUCONATE 5-REDUCTASE"/>
    <property type="match status" value="1"/>
</dbReference>
<dbReference type="Pfam" id="PF00106">
    <property type="entry name" value="adh_short"/>
    <property type="match status" value="1"/>
</dbReference>
<evidence type="ECO:0000256" key="2">
    <source>
        <dbReference type="ARBA" id="ARBA00023002"/>
    </source>
</evidence>
<dbReference type="Gene3D" id="3.40.50.720">
    <property type="entry name" value="NAD(P)-binding Rossmann-like Domain"/>
    <property type="match status" value="1"/>
</dbReference>
<dbReference type="InterPro" id="IPR002347">
    <property type="entry name" value="SDR_fam"/>
</dbReference>
<keyword evidence="2" id="KW-0560">Oxidoreductase</keyword>
<dbReference type="SUPFAM" id="SSF51735">
    <property type="entry name" value="NAD(P)-binding Rossmann-fold domains"/>
    <property type="match status" value="1"/>
</dbReference>
<dbReference type="AlphaFoldDB" id="A0A8J7HKT3"/>
<dbReference type="GO" id="GO:0016491">
    <property type="term" value="F:oxidoreductase activity"/>
    <property type="evidence" value="ECO:0007669"/>
    <property type="project" value="UniProtKB-KW"/>
</dbReference>
<protein>
    <submittedName>
        <fullName evidence="3">SDR family oxidoreductase</fullName>
    </submittedName>
</protein>
<sequence length="240" mass="26006">MSQLENKVALILGGAGNVGEGIVRAFLKAGAIVAVPSRKVEKLEELRTYLGELAQGDRFIPIVGEIGQIDSAESIRDQLLKQFGRLDAVVASLGGWWFGNRPLTEVSIAEWQQYLDSNLTSHFIAARTFLPILQERKGASYTLIGGAAAEVPIPNVSPVSISAAGQLMLAQVLMQENKGSTIRINEVIVHSWVATRSSKERSQPTWITADDIGEFTAWLASDAASMVNSSLLRLYEKPAT</sequence>
<evidence type="ECO:0000256" key="1">
    <source>
        <dbReference type="ARBA" id="ARBA00006484"/>
    </source>
</evidence>
<keyword evidence="4" id="KW-1185">Reference proteome</keyword>
<dbReference type="Proteomes" id="UP000599391">
    <property type="component" value="Unassembled WGS sequence"/>
</dbReference>
<reference evidence="3 4" key="1">
    <citation type="journal article" date="2021" name="Int. J. Syst. Evol. Microbiol.">
        <title>Amazonocrinis nigriterrae gen. nov., sp. nov., Atlanticothrix silvestris gen. nov., sp. nov. and Dendronalium phyllosphericum gen. nov., sp. nov., nostocacean cyanobacteria from Brazilian environments.</title>
        <authorList>
            <person name="Alvarenga D.O."/>
            <person name="Andreote A.P.D."/>
            <person name="Branco L.H.Z."/>
            <person name="Delbaje E."/>
            <person name="Cruz R.B."/>
            <person name="Varani A.M."/>
            <person name="Fiore M.F."/>
        </authorList>
    </citation>
    <scope>NUCLEOTIDE SEQUENCE [LARGE SCALE GENOMIC DNA]</scope>
    <source>
        <strain evidence="3 4">CENA357</strain>
    </source>
</reference>
<dbReference type="CDD" id="cd05233">
    <property type="entry name" value="SDR_c"/>
    <property type="match status" value="1"/>
</dbReference>
<comment type="similarity">
    <text evidence="1">Belongs to the short-chain dehydrogenases/reductases (SDR) family.</text>
</comment>
<comment type="caution">
    <text evidence="3">The sequence shown here is derived from an EMBL/GenBank/DDBJ whole genome shotgun (WGS) entry which is preliminary data.</text>
</comment>
<name>A0A8J7HKT3_9CYAN</name>
<dbReference type="PANTHER" id="PTHR43669:SF3">
    <property type="entry name" value="ALCOHOL DEHYDROGENASE, PUTATIVE (AFU_ORTHOLOGUE AFUA_3G03445)-RELATED"/>
    <property type="match status" value="1"/>
</dbReference>
<evidence type="ECO:0000313" key="4">
    <source>
        <dbReference type="Proteomes" id="UP000599391"/>
    </source>
</evidence>
<organism evidence="3 4">
    <name type="scientific">Atlanticothrix silvestris CENA357</name>
    <dbReference type="NCBI Taxonomy" id="1725252"/>
    <lineage>
        <taxon>Bacteria</taxon>
        <taxon>Bacillati</taxon>
        <taxon>Cyanobacteriota</taxon>
        <taxon>Cyanophyceae</taxon>
        <taxon>Nostocales</taxon>
        <taxon>Nodulariaceae</taxon>
        <taxon>Atlanticothrix</taxon>
        <taxon>Atlanticothrix silvestris</taxon>
    </lineage>
</organism>
<gene>
    <name evidence="3" type="ORF">I8751_20255</name>
</gene>
<dbReference type="EMBL" id="JAECZB010000080">
    <property type="protein sequence ID" value="MBH8554646.1"/>
    <property type="molecule type" value="Genomic_DNA"/>
</dbReference>
<proteinExistence type="inferred from homology"/>
<evidence type="ECO:0000313" key="3">
    <source>
        <dbReference type="EMBL" id="MBH8554646.1"/>
    </source>
</evidence>